<dbReference type="InterPro" id="IPR000843">
    <property type="entry name" value="HTH_LacI"/>
</dbReference>
<dbReference type="GO" id="GO:0003700">
    <property type="term" value="F:DNA-binding transcription factor activity"/>
    <property type="evidence" value="ECO:0007669"/>
    <property type="project" value="TreeGrafter"/>
</dbReference>
<dbReference type="Pfam" id="PF00356">
    <property type="entry name" value="LacI"/>
    <property type="match status" value="1"/>
</dbReference>
<dbReference type="EMBL" id="WHJC01000018">
    <property type="protein sequence ID" value="MPQ42705.1"/>
    <property type="molecule type" value="Genomic_DNA"/>
</dbReference>
<organism evidence="5 6">
    <name type="scientific">Clostridium tarantellae</name>
    <dbReference type="NCBI Taxonomy" id="39493"/>
    <lineage>
        <taxon>Bacteria</taxon>
        <taxon>Bacillati</taxon>
        <taxon>Bacillota</taxon>
        <taxon>Clostridia</taxon>
        <taxon>Eubacteriales</taxon>
        <taxon>Clostridiaceae</taxon>
        <taxon>Clostridium</taxon>
    </lineage>
</organism>
<accession>A0A6I1MH56</accession>
<dbReference type="Pfam" id="PF13377">
    <property type="entry name" value="Peripla_BP_3"/>
    <property type="match status" value="1"/>
</dbReference>
<dbReference type="CDD" id="cd01392">
    <property type="entry name" value="HTH_LacI"/>
    <property type="match status" value="1"/>
</dbReference>
<dbReference type="Proteomes" id="UP000430345">
    <property type="component" value="Unassembled WGS sequence"/>
</dbReference>
<keyword evidence="2 5" id="KW-0238">DNA-binding</keyword>
<evidence type="ECO:0000313" key="6">
    <source>
        <dbReference type="Proteomes" id="UP000430345"/>
    </source>
</evidence>
<dbReference type="InterPro" id="IPR028082">
    <property type="entry name" value="Peripla_BP_I"/>
</dbReference>
<name>A0A6I1MH56_9CLOT</name>
<gene>
    <name evidence="5" type="ORF">GBZ86_02920</name>
</gene>
<dbReference type="PANTHER" id="PTHR30146">
    <property type="entry name" value="LACI-RELATED TRANSCRIPTIONAL REPRESSOR"/>
    <property type="match status" value="1"/>
</dbReference>
<evidence type="ECO:0000259" key="4">
    <source>
        <dbReference type="PROSITE" id="PS50932"/>
    </source>
</evidence>
<dbReference type="AlphaFoldDB" id="A0A6I1MH56"/>
<evidence type="ECO:0000256" key="1">
    <source>
        <dbReference type="ARBA" id="ARBA00023015"/>
    </source>
</evidence>
<proteinExistence type="predicted"/>
<dbReference type="CDD" id="cd01544">
    <property type="entry name" value="PBP1_GalR"/>
    <property type="match status" value="1"/>
</dbReference>
<reference evidence="5 6" key="1">
    <citation type="submission" date="2019-10" db="EMBL/GenBank/DDBJ databases">
        <title>The Genome Sequence of Clostridium tarantellae Isolated from Fish Brain.</title>
        <authorList>
            <person name="Bano L."/>
            <person name="Kiel M."/>
            <person name="Sales G."/>
            <person name="Doxey A.C."/>
            <person name="Mansfield M.J."/>
            <person name="Schiavone M."/>
            <person name="Rossetto O."/>
            <person name="Pirazzini M."/>
            <person name="Dobrindt U."/>
            <person name="Montecucco C."/>
        </authorList>
    </citation>
    <scope>NUCLEOTIDE SEQUENCE [LARGE SCALE GENOMIC DNA]</scope>
    <source>
        <strain evidence="5 6">DSM 3997</strain>
    </source>
</reference>
<evidence type="ECO:0000313" key="5">
    <source>
        <dbReference type="EMBL" id="MPQ42705.1"/>
    </source>
</evidence>
<comment type="caution">
    <text evidence="5">The sequence shown here is derived from an EMBL/GenBank/DDBJ whole genome shotgun (WGS) entry which is preliminary data.</text>
</comment>
<dbReference type="RefSeq" id="WP_152887571.1">
    <property type="nucleotide sequence ID" value="NZ_WHJC01000018.1"/>
</dbReference>
<sequence length="338" mass="38926">MATLKEIADKVGVSLATVSRVLNNDSGILVADETKIQIFKVAEELQYQTVKQRKGKKKKERIFKIGIVDMYNIEKQLSDPYYLLLRNVVEKKCFENEIEVINLHKKNGNYECIGNVILDGIIAIGKFTKDEINSLKEKSINIVFLNSNPNDEFYDSVKINFKLGVNQALNYFISLGHKDIGYIGRKERLDEQNLEILDSRFKYYIEYMKEKLMLKEDFFINCDMTSLGAYKAVKIYLENNKKNRPTAFFIANDSMVSGVLKAFNEYDLNVPKDISIIAFNDTVMSQYMIPPLTSVKVNIDSLAEESVQLLKERLLSRTYAKKVILPTELIVRESVKKF</sequence>
<feature type="domain" description="HTH lacI-type" evidence="4">
    <location>
        <begin position="2"/>
        <end position="58"/>
    </location>
</feature>
<dbReference type="SMART" id="SM00354">
    <property type="entry name" value="HTH_LACI"/>
    <property type="match status" value="1"/>
</dbReference>
<dbReference type="PROSITE" id="PS00356">
    <property type="entry name" value="HTH_LACI_1"/>
    <property type="match status" value="1"/>
</dbReference>
<dbReference type="Gene3D" id="1.10.260.40">
    <property type="entry name" value="lambda repressor-like DNA-binding domains"/>
    <property type="match status" value="1"/>
</dbReference>
<dbReference type="InterPro" id="IPR010982">
    <property type="entry name" value="Lambda_DNA-bd_dom_sf"/>
</dbReference>
<keyword evidence="3" id="KW-0804">Transcription</keyword>
<dbReference type="PROSITE" id="PS50932">
    <property type="entry name" value="HTH_LACI_2"/>
    <property type="match status" value="1"/>
</dbReference>
<keyword evidence="1" id="KW-0805">Transcription regulation</keyword>
<evidence type="ECO:0000256" key="2">
    <source>
        <dbReference type="ARBA" id="ARBA00023125"/>
    </source>
</evidence>
<keyword evidence="6" id="KW-1185">Reference proteome</keyword>
<dbReference type="InterPro" id="IPR046335">
    <property type="entry name" value="LacI/GalR-like_sensor"/>
</dbReference>
<dbReference type="PANTHER" id="PTHR30146:SF149">
    <property type="entry name" value="HTH-TYPE TRANSCRIPTIONAL REGULATOR EBGR"/>
    <property type="match status" value="1"/>
</dbReference>
<dbReference type="GO" id="GO:0000976">
    <property type="term" value="F:transcription cis-regulatory region binding"/>
    <property type="evidence" value="ECO:0007669"/>
    <property type="project" value="TreeGrafter"/>
</dbReference>
<dbReference type="SUPFAM" id="SSF53822">
    <property type="entry name" value="Periplasmic binding protein-like I"/>
    <property type="match status" value="1"/>
</dbReference>
<evidence type="ECO:0000256" key="3">
    <source>
        <dbReference type="ARBA" id="ARBA00023163"/>
    </source>
</evidence>
<protein>
    <submittedName>
        <fullName evidence="5">LacI family DNA-binding transcriptional regulator</fullName>
    </submittedName>
</protein>
<dbReference type="SUPFAM" id="SSF47413">
    <property type="entry name" value="lambda repressor-like DNA-binding domains"/>
    <property type="match status" value="1"/>
</dbReference>
<dbReference type="OrthoDB" id="43195at2"/>
<dbReference type="Gene3D" id="3.40.50.2300">
    <property type="match status" value="2"/>
</dbReference>